<reference evidence="1" key="1">
    <citation type="submission" date="2020-05" db="EMBL/GenBank/DDBJ databases">
        <authorList>
            <person name="Chiriac C."/>
            <person name="Salcher M."/>
            <person name="Ghai R."/>
            <person name="Kavagutti S V."/>
        </authorList>
    </citation>
    <scope>NUCLEOTIDE SEQUENCE</scope>
</reference>
<dbReference type="EMBL" id="CAEZTT010000028">
    <property type="protein sequence ID" value="CAB4572605.1"/>
    <property type="molecule type" value="Genomic_DNA"/>
</dbReference>
<dbReference type="Gene3D" id="3.40.50.2000">
    <property type="entry name" value="Glycogen Phosphorylase B"/>
    <property type="match status" value="2"/>
</dbReference>
<organism evidence="1">
    <name type="scientific">freshwater metagenome</name>
    <dbReference type="NCBI Taxonomy" id="449393"/>
    <lineage>
        <taxon>unclassified sequences</taxon>
        <taxon>metagenomes</taxon>
        <taxon>ecological metagenomes</taxon>
    </lineage>
</organism>
<dbReference type="Pfam" id="PF13692">
    <property type="entry name" value="Glyco_trans_1_4"/>
    <property type="match status" value="1"/>
</dbReference>
<accession>A0A6J6EBC9</accession>
<dbReference type="AlphaFoldDB" id="A0A6J6EBC9"/>
<evidence type="ECO:0000313" key="1">
    <source>
        <dbReference type="EMBL" id="CAB4572605.1"/>
    </source>
</evidence>
<protein>
    <submittedName>
        <fullName evidence="1">Unannotated protein</fullName>
    </submittedName>
</protein>
<gene>
    <name evidence="1" type="ORF">UFOPK1726_00371</name>
</gene>
<proteinExistence type="predicted"/>
<dbReference type="SUPFAM" id="SSF53756">
    <property type="entry name" value="UDP-Glycosyltransferase/glycogen phosphorylase"/>
    <property type="match status" value="1"/>
</dbReference>
<name>A0A6J6EBC9_9ZZZZ</name>
<sequence>MRVLVMTVVHHPQDARIYFREISALLSHGHQVSYAAAFDSFPISQLDSRIETITIPRASGKNRIRALLAVRKLLRTRSIDFDLVLIHDPELLLVASSSKTPVVWDVHEDTAAAISAKAWLPALFKRPAARFIKKLELRAEQQHHLLLAEDEYQFRFMKPHPIIPNTTLVPDYVVAAPTKSVVYLGNITTLRGGQTLLSVGKELKPHGISLELIGSCPETELAAQLNQAVSAGDLIWHGFVPNETAKQLLPGKLAGLSLLQNHPNYQVSQPTKIYEYLAAGIPVISTALPHAKKLINAADAGVIVDFDNAAQVVAEILNLANDSVAWRRFSESGHRYVQQNHNWSVDQEKFVSALEDFAAK</sequence>
<dbReference type="PANTHER" id="PTHR12526">
    <property type="entry name" value="GLYCOSYLTRANSFERASE"/>
    <property type="match status" value="1"/>
</dbReference>